<dbReference type="Pfam" id="PF01844">
    <property type="entry name" value="HNH"/>
    <property type="match status" value="1"/>
</dbReference>
<dbReference type="Proteomes" id="UP000719500">
    <property type="component" value="Unassembled WGS sequence"/>
</dbReference>
<evidence type="ECO:0000313" key="3">
    <source>
        <dbReference type="Proteomes" id="UP000719500"/>
    </source>
</evidence>
<dbReference type="InterPro" id="IPR002711">
    <property type="entry name" value="HNH"/>
</dbReference>
<comment type="caution">
    <text evidence="2">The sequence shown here is derived from an EMBL/GenBank/DDBJ whole genome shotgun (WGS) entry which is preliminary data.</text>
</comment>
<accession>A0ABS2FY03</accession>
<name>A0ABS2FY03_9FIRM</name>
<organism evidence="2 3">
    <name type="scientific">Oscillibacter valericigenes</name>
    <dbReference type="NCBI Taxonomy" id="351091"/>
    <lineage>
        <taxon>Bacteria</taxon>
        <taxon>Bacillati</taxon>
        <taxon>Bacillota</taxon>
        <taxon>Clostridia</taxon>
        <taxon>Eubacteriales</taxon>
        <taxon>Oscillospiraceae</taxon>
        <taxon>Oscillibacter</taxon>
    </lineage>
</organism>
<sequence>MKLCTYWARHTDESGLSVDFAEAHERCWRCGCRRRLERCHIVPDSLGGEDVPSNFVILCKRCHLDNPNVADPEIMWDWLRAYSVPLYDTFWDIQGMEEYKKIYGVSVMEEFSSRDLRLDDPEVREIRNEVAQGASYHFGDPHLNVATLAGLQRMLFKEYDRRHGLETGHQVASCISRNGFWQGK</sequence>
<keyword evidence="2" id="KW-0378">Hydrolase</keyword>
<dbReference type="GO" id="GO:0004519">
    <property type="term" value="F:endonuclease activity"/>
    <property type="evidence" value="ECO:0007669"/>
    <property type="project" value="UniProtKB-KW"/>
</dbReference>
<keyword evidence="2" id="KW-0540">Nuclease</keyword>
<dbReference type="SMART" id="SM00507">
    <property type="entry name" value="HNHc"/>
    <property type="match status" value="1"/>
</dbReference>
<dbReference type="CDD" id="cd00085">
    <property type="entry name" value="HNHc"/>
    <property type="match status" value="1"/>
</dbReference>
<evidence type="ECO:0000259" key="1">
    <source>
        <dbReference type="SMART" id="SM00507"/>
    </source>
</evidence>
<reference evidence="2 3" key="1">
    <citation type="journal article" date="2021" name="Sci. Rep.">
        <title>The distribution of antibiotic resistance genes in chicken gut microbiota commensals.</title>
        <authorList>
            <person name="Juricova H."/>
            <person name="Matiasovicova J."/>
            <person name="Kubasova T."/>
            <person name="Cejkova D."/>
            <person name="Rychlik I."/>
        </authorList>
    </citation>
    <scope>NUCLEOTIDE SEQUENCE [LARGE SCALE GENOMIC DNA]</scope>
    <source>
        <strain evidence="2 3">An411</strain>
    </source>
</reference>
<protein>
    <submittedName>
        <fullName evidence="2">HNH endonuclease</fullName>
    </submittedName>
</protein>
<proteinExistence type="predicted"/>
<dbReference type="InterPro" id="IPR003615">
    <property type="entry name" value="HNH_nuc"/>
</dbReference>
<dbReference type="Gene3D" id="1.10.30.50">
    <property type="match status" value="1"/>
</dbReference>
<dbReference type="EMBL" id="JACSNX010000017">
    <property type="protein sequence ID" value="MBM6851856.1"/>
    <property type="molecule type" value="Genomic_DNA"/>
</dbReference>
<evidence type="ECO:0000313" key="2">
    <source>
        <dbReference type="EMBL" id="MBM6851856.1"/>
    </source>
</evidence>
<keyword evidence="3" id="KW-1185">Reference proteome</keyword>
<keyword evidence="2" id="KW-0255">Endonuclease</keyword>
<gene>
    <name evidence="2" type="ORF">H9X91_10465</name>
</gene>
<feature type="domain" description="HNH nuclease" evidence="1">
    <location>
        <begin position="15"/>
        <end position="64"/>
    </location>
</feature>